<dbReference type="Gene3D" id="3.20.20.370">
    <property type="entry name" value="Glycoside hydrolase/deacetylase"/>
    <property type="match status" value="1"/>
</dbReference>
<dbReference type="SUPFAM" id="SSF88713">
    <property type="entry name" value="Glycoside hydrolase/deacetylase"/>
    <property type="match status" value="1"/>
</dbReference>
<accession>A4IP86</accession>
<sequence length="208" mass="23815">MSRLEMIEHVETPRKVVAITFDDGPNPVYTLKVLDIFEKIAGKVTFFMIGRHMEEHPEIVEAVKLQGHEIGNHTYSHARLTSLDEDDCLQEMERTDAMIAAMTGRKAVVFRPPYLDYNETVMSMCHHFGYKMIGALNTDALDWEQPGVDYIVQKTRNHIKNGSILLFHDGFGDRSQTIQAVKILVSELRLQGYEFVTISELLQLQTMD</sequence>
<dbReference type="PROSITE" id="PS51677">
    <property type="entry name" value="NODB"/>
    <property type="match status" value="1"/>
</dbReference>
<organism evidence="2 3">
    <name type="scientific">Geobacillus thermodenitrificans (strain NG80-2)</name>
    <dbReference type="NCBI Taxonomy" id="420246"/>
    <lineage>
        <taxon>Bacteria</taxon>
        <taxon>Bacillati</taxon>
        <taxon>Bacillota</taxon>
        <taxon>Bacilli</taxon>
        <taxon>Bacillales</taxon>
        <taxon>Anoxybacillaceae</taxon>
        <taxon>Geobacillus</taxon>
    </lineage>
</organism>
<gene>
    <name evidence="2" type="ordered locus">GTNG_1776</name>
</gene>
<evidence type="ECO:0000313" key="3">
    <source>
        <dbReference type="Proteomes" id="UP000001578"/>
    </source>
</evidence>
<keyword evidence="2" id="KW-0119">Carbohydrate metabolism</keyword>
<keyword evidence="2" id="KW-0858">Xylan degradation</keyword>
<dbReference type="InterPro" id="IPR011330">
    <property type="entry name" value="Glyco_hydro/deAcase_b/a-brl"/>
</dbReference>
<dbReference type="GeneID" id="87624059"/>
<dbReference type="Pfam" id="PF01522">
    <property type="entry name" value="Polysacc_deac_1"/>
    <property type="match status" value="1"/>
</dbReference>
<dbReference type="GO" id="GO:0016798">
    <property type="term" value="F:hydrolase activity, acting on glycosyl bonds"/>
    <property type="evidence" value="ECO:0007669"/>
    <property type="project" value="UniProtKB-KW"/>
</dbReference>
<keyword evidence="2" id="KW-0378">Hydrolase</keyword>
<dbReference type="InterPro" id="IPR050248">
    <property type="entry name" value="Polysacc_deacetylase_ArnD"/>
</dbReference>
<proteinExistence type="predicted"/>
<dbReference type="AlphaFoldDB" id="A4IP86"/>
<dbReference type="CDD" id="cd10917">
    <property type="entry name" value="CE4_NodB_like_6s_7s"/>
    <property type="match status" value="1"/>
</dbReference>
<dbReference type="Proteomes" id="UP000001578">
    <property type="component" value="Chromosome"/>
</dbReference>
<protein>
    <submittedName>
        <fullName evidence="2">Predicted xylanase/chitin deacetylase</fullName>
    </submittedName>
</protein>
<dbReference type="InterPro" id="IPR002509">
    <property type="entry name" value="NODB_dom"/>
</dbReference>
<dbReference type="GO" id="GO:0045493">
    <property type="term" value="P:xylan catabolic process"/>
    <property type="evidence" value="ECO:0007669"/>
    <property type="project" value="UniProtKB-KW"/>
</dbReference>
<dbReference type="EMBL" id="CP000557">
    <property type="protein sequence ID" value="ABO67140.1"/>
    <property type="molecule type" value="Genomic_DNA"/>
</dbReference>
<name>A4IP86_GEOTN</name>
<dbReference type="eggNOG" id="COG0726">
    <property type="taxonomic scope" value="Bacteria"/>
</dbReference>
<keyword evidence="2" id="KW-0624">Polysaccharide degradation</keyword>
<evidence type="ECO:0000259" key="1">
    <source>
        <dbReference type="PROSITE" id="PS51677"/>
    </source>
</evidence>
<feature type="domain" description="NodB homology" evidence="1">
    <location>
        <begin position="15"/>
        <end position="196"/>
    </location>
</feature>
<reference evidence="2 3" key="1">
    <citation type="journal article" date="2007" name="Proc. Natl. Acad. Sci. U.S.A.">
        <title>Genome and proteome of long-chain alkane degrading Geobacillus thermodenitrificans NG80-2 isolated from a deep-subsurface oil reservoir.</title>
        <authorList>
            <person name="Feng L."/>
            <person name="Wang W."/>
            <person name="Cheng J."/>
            <person name="Ren Y."/>
            <person name="Zhao G."/>
            <person name="Gao C."/>
            <person name="Tang Y."/>
            <person name="Liu X."/>
            <person name="Han W."/>
            <person name="Peng X."/>
            <person name="Liu R."/>
            <person name="Wang L."/>
        </authorList>
    </citation>
    <scope>NUCLEOTIDE SEQUENCE [LARGE SCALE GENOMIC DNA]</scope>
    <source>
        <strain evidence="2 3">NG80-2</strain>
    </source>
</reference>
<keyword evidence="2" id="KW-0326">Glycosidase</keyword>
<dbReference type="RefSeq" id="WP_008880061.1">
    <property type="nucleotide sequence ID" value="NC_009328.1"/>
</dbReference>
<evidence type="ECO:0000313" key="2">
    <source>
        <dbReference type="EMBL" id="ABO67140.1"/>
    </source>
</evidence>
<dbReference type="PANTHER" id="PTHR10587">
    <property type="entry name" value="GLYCOSYL TRANSFERASE-RELATED"/>
    <property type="match status" value="1"/>
</dbReference>
<dbReference type="KEGG" id="gtn:GTNG_1776"/>
<dbReference type="HOGENOM" id="CLU_021264_0_0_9"/>
<dbReference type="GO" id="GO:0016810">
    <property type="term" value="F:hydrolase activity, acting on carbon-nitrogen (but not peptide) bonds"/>
    <property type="evidence" value="ECO:0007669"/>
    <property type="project" value="InterPro"/>
</dbReference>